<dbReference type="SUPFAM" id="SSF48403">
    <property type="entry name" value="Ankyrin repeat"/>
    <property type="match status" value="1"/>
</dbReference>
<dbReference type="PANTHER" id="PTHR24188:SF29">
    <property type="entry name" value="GH09064P"/>
    <property type="match status" value="1"/>
</dbReference>
<comment type="subcellular location">
    <subcellularLocation>
        <location evidence="1">Target cell membrane</location>
    </subcellularLocation>
</comment>
<dbReference type="Gene3D" id="1.10.533.10">
    <property type="entry name" value="Death Domain, Fas"/>
    <property type="match status" value="1"/>
</dbReference>
<dbReference type="InterPro" id="IPR002110">
    <property type="entry name" value="Ankyrin_rpt"/>
</dbReference>
<dbReference type="GO" id="GO:0044218">
    <property type="term" value="C:other organism cell membrane"/>
    <property type="evidence" value="ECO:0007669"/>
    <property type="project" value="UniProtKB-KW"/>
</dbReference>
<keyword evidence="5" id="KW-0800">Toxin</keyword>
<evidence type="ECO:0000256" key="6">
    <source>
        <dbReference type="ARBA" id="ARBA00023043"/>
    </source>
</evidence>
<keyword evidence="7" id="KW-1053">Target membrane</keyword>
<reference evidence="10 11" key="1">
    <citation type="journal article" date="2018" name="Gigascience">
        <title>Genomes of trombidid mites reveal novel predicted allergens and laterally-transferred genes associated with secondary metabolism.</title>
        <authorList>
            <person name="Dong X."/>
            <person name="Chaisiri K."/>
            <person name="Xia D."/>
            <person name="Armstrong S.D."/>
            <person name="Fang Y."/>
            <person name="Donnelly M.J."/>
            <person name="Kadowaki T."/>
            <person name="McGarry J.W."/>
            <person name="Darby A.C."/>
            <person name="Makepeace B.L."/>
        </authorList>
    </citation>
    <scope>NUCLEOTIDE SEQUENCE [LARGE SCALE GENOMIC DNA]</scope>
    <source>
        <strain evidence="10">UoL-UT</strain>
    </source>
</reference>
<sequence length="428" mass="48340">RGQTILHCATKNDHIDVVLYLLECCHRFDINAKDKSQQSALHYSVINNNVEIVQNLVKHGINVNIKDKGNRTAIHWAAAEGYSEILEILLKICVDIDEREEEGKTALHLSSENNHKEAVEKLLAHNCDKFSTDSKGRTALHVASALGHIDVVHVLINNKSAINAKDKKGNTPLHLASLGNHLQVVRTLTEKGAFVNATNSRQQTALHLSAELGFTEIAETLIECGADLSLPERSGRTALYIAARGSFTAIVDMLIKAEREKNQKLRLSGKCSRNSSVERNTSIESNETQGTYSCDHSNGEFSNENFMRKIREILWSLSRNHLSIQDWKRMARHWGFTEEHIKAIEHQYTGKTSYKEHSFRMMLIWLHGVPPCVNPLKELLDTLIAIDRKEVAEKVRRKVEEGNFFQSRSRRCNCFPSTAEMCAYCCVS</sequence>
<feature type="repeat" description="ANK" evidence="8">
    <location>
        <begin position="69"/>
        <end position="101"/>
    </location>
</feature>
<proteinExistence type="predicted"/>
<dbReference type="PANTHER" id="PTHR24188">
    <property type="entry name" value="ANKYRIN REPEAT PROTEIN"/>
    <property type="match status" value="1"/>
</dbReference>
<dbReference type="InterPro" id="IPR000488">
    <property type="entry name" value="Death_dom"/>
</dbReference>
<keyword evidence="6 8" id="KW-0040">ANK repeat</keyword>
<feature type="repeat" description="ANK" evidence="8">
    <location>
        <begin position="1"/>
        <end position="23"/>
    </location>
</feature>
<keyword evidence="5" id="KW-0638">Presynaptic neurotoxin</keyword>
<evidence type="ECO:0000256" key="1">
    <source>
        <dbReference type="ARBA" id="ARBA00004175"/>
    </source>
</evidence>
<evidence type="ECO:0000256" key="2">
    <source>
        <dbReference type="ARBA" id="ARBA00022483"/>
    </source>
</evidence>
<evidence type="ECO:0000256" key="3">
    <source>
        <dbReference type="ARBA" id="ARBA00022537"/>
    </source>
</evidence>
<accession>A0A443S3E8</accession>
<dbReference type="InterPro" id="IPR011029">
    <property type="entry name" value="DEATH-like_dom_sf"/>
</dbReference>
<keyword evidence="11" id="KW-1185">Reference proteome</keyword>
<dbReference type="Gene3D" id="1.25.40.20">
    <property type="entry name" value="Ankyrin repeat-containing domain"/>
    <property type="match status" value="4"/>
</dbReference>
<dbReference type="PROSITE" id="PS50017">
    <property type="entry name" value="DEATH_DOMAIN"/>
    <property type="match status" value="1"/>
</dbReference>
<feature type="repeat" description="ANK" evidence="8">
    <location>
        <begin position="168"/>
        <end position="200"/>
    </location>
</feature>
<feature type="non-terminal residue" evidence="10">
    <location>
        <position position="1"/>
    </location>
</feature>
<dbReference type="InterPro" id="IPR036770">
    <property type="entry name" value="Ankyrin_rpt-contain_sf"/>
</dbReference>
<feature type="repeat" description="ANK" evidence="8">
    <location>
        <begin position="135"/>
        <end position="167"/>
    </location>
</feature>
<dbReference type="PROSITE" id="PS50297">
    <property type="entry name" value="ANK_REP_REGION"/>
    <property type="match status" value="7"/>
</dbReference>
<dbReference type="SMART" id="SM00248">
    <property type="entry name" value="ANK"/>
    <property type="match status" value="8"/>
</dbReference>
<keyword evidence="3" id="KW-1052">Target cell membrane</keyword>
<feature type="domain" description="Death" evidence="9">
    <location>
        <begin position="326"/>
        <end position="399"/>
    </location>
</feature>
<gene>
    <name evidence="10" type="ORF">B4U80_01200</name>
</gene>
<evidence type="ECO:0000256" key="8">
    <source>
        <dbReference type="PROSITE-ProRule" id="PRU00023"/>
    </source>
</evidence>
<organism evidence="10 11">
    <name type="scientific">Leptotrombidium deliense</name>
    <dbReference type="NCBI Taxonomy" id="299467"/>
    <lineage>
        <taxon>Eukaryota</taxon>
        <taxon>Metazoa</taxon>
        <taxon>Ecdysozoa</taxon>
        <taxon>Arthropoda</taxon>
        <taxon>Chelicerata</taxon>
        <taxon>Arachnida</taxon>
        <taxon>Acari</taxon>
        <taxon>Acariformes</taxon>
        <taxon>Trombidiformes</taxon>
        <taxon>Prostigmata</taxon>
        <taxon>Anystina</taxon>
        <taxon>Parasitengona</taxon>
        <taxon>Trombiculoidea</taxon>
        <taxon>Trombiculidae</taxon>
        <taxon>Leptotrombidium</taxon>
    </lineage>
</organism>
<dbReference type="GO" id="GO:0006887">
    <property type="term" value="P:exocytosis"/>
    <property type="evidence" value="ECO:0007669"/>
    <property type="project" value="UniProtKB-KW"/>
</dbReference>
<keyword evidence="2" id="KW-0268">Exocytosis</keyword>
<dbReference type="Pfam" id="PF12796">
    <property type="entry name" value="Ank_2"/>
    <property type="match status" value="2"/>
</dbReference>
<dbReference type="EMBL" id="NCKV01009993">
    <property type="protein sequence ID" value="RWS22047.1"/>
    <property type="molecule type" value="Genomic_DNA"/>
</dbReference>
<evidence type="ECO:0000256" key="7">
    <source>
        <dbReference type="ARBA" id="ARBA00023298"/>
    </source>
</evidence>
<name>A0A443S3E8_9ACAR</name>
<comment type="caution">
    <text evidence="10">The sequence shown here is derived from an EMBL/GenBank/DDBJ whole genome shotgun (WGS) entry which is preliminary data.</text>
</comment>
<feature type="repeat" description="ANK" evidence="8">
    <location>
        <begin position="36"/>
        <end position="68"/>
    </location>
</feature>
<dbReference type="GO" id="GO:0044231">
    <property type="term" value="C:host cell presynaptic membrane"/>
    <property type="evidence" value="ECO:0007669"/>
    <property type="project" value="UniProtKB-KW"/>
</dbReference>
<dbReference type="Pfam" id="PF00531">
    <property type="entry name" value="Death"/>
    <property type="match status" value="1"/>
</dbReference>
<evidence type="ECO:0000256" key="4">
    <source>
        <dbReference type="ARBA" id="ARBA00022737"/>
    </source>
</evidence>
<dbReference type="Pfam" id="PF00023">
    <property type="entry name" value="Ank"/>
    <property type="match status" value="2"/>
</dbReference>
<dbReference type="GO" id="GO:0007165">
    <property type="term" value="P:signal transduction"/>
    <property type="evidence" value="ECO:0007669"/>
    <property type="project" value="InterPro"/>
</dbReference>
<protein>
    <submittedName>
        <fullName evidence="10">Ankyrin repeat domain containing protein 26-like protein</fullName>
    </submittedName>
</protein>
<feature type="repeat" description="ANK" evidence="8">
    <location>
        <begin position="201"/>
        <end position="233"/>
    </location>
</feature>
<evidence type="ECO:0000256" key="5">
    <source>
        <dbReference type="ARBA" id="ARBA00023028"/>
    </source>
</evidence>
<dbReference type="VEuPathDB" id="VectorBase:LDEU009993"/>
<keyword evidence="7" id="KW-0472">Membrane</keyword>
<dbReference type="STRING" id="299467.A0A443S3E8"/>
<evidence type="ECO:0000313" key="11">
    <source>
        <dbReference type="Proteomes" id="UP000288716"/>
    </source>
</evidence>
<evidence type="ECO:0000313" key="10">
    <source>
        <dbReference type="EMBL" id="RWS22047.1"/>
    </source>
</evidence>
<feature type="repeat" description="ANK" evidence="8">
    <location>
        <begin position="102"/>
        <end position="134"/>
    </location>
</feature>
<dbReference type="SUPFAM" id="SSF47986">
    <property type="entry name" value="DEATH domain"/>
    <property type="match status" value="1"/>
</dbReference>
<dbReference type="OrthoDB" id="6485221at2759"/>
<dbReference type="CDD" id="cd01670">
    <property type="entry name" value="Death"/>
    <property type="match status" value="1"/>
</dbReference>
<dbReference type="Proteomes" id="UP000288716">
    <property type="component" value="Unassembled WGS sequence"/>
</dbReference>
<keyword evidence="4" id="KW-0677">Repeat</keyword>
<dbReference type="PROSITE" id="PS50088">
    <property type="entry name" value="ANK_REPEAT"/>
    <property type="match status" value="7"/>
</dbReference>
<dbReference type="AlphaFoldDB" id="A0A443S3E8"/>
<keyword evidence="5" id="KW-0528">Neurotoxin</keyword>
<dbReference type="PRINTS" id="PR01415">
    <property type="entry name" value="ANKYRIN"/>
</dbReference>
<evidence type="ECO:0000259" key="9">
    <source>
        <dbReference type="PROSITE" id="PS50017"/>
    </source>
</evidence>